<reference evidence="2" key="2">
    <citation type="journal article" date="2023" name="Science">
        <title>Genomic signatures of disease resistance in endangered staghorn corals.</title>
        <authorList>
            <person name="Vollmer S.V."/>
            <person name="Selwyn J.D."/>
            <person name="Despard B.A."/>
            <person name="Roesel C.L."/>
        </authorList>
    </citation>
    <scope>NUCLEOTIDE SEQUENCE</scope>
    <source>
        <strain evidence="2">K2</strain>
    </source>
</reference>
<dbReference type="AlphaFoldDB" id="A0AAD9UW56"/>
<proteinExistence type="predicted"/>
<dbReference type="Proteomes" id="UP001249851">
    <property type="component" value="Unassembled WGS sequence"/>
</dbReference>
<evidence type="ECO:0000313" key="2">
    <source>
        <dbReference type="EMBL" id="KAK2552166.1"/>
    </source>
</evidence>
<protein>
    <submittedName>
        <fullName evidence="2">Uncharacterized protein</fullName>
    </submittedName>
</protein>
<accession>A0AAD9UW56</accession>
<feature type="compositionally biased region" description="Basic and acidic residues" evidence="1">
    <location>
        <begin position="98"/>
        <end position="131"/>
    </location>
</feature>
<dbReference type="EMBL" id="JARQWQ010000089">
    <property type="protein sequence ID" value="KAK2552166.1"/>
    <property type="molecule type" value="Genomic_DNA"/>
</dbReference>
<gene>
    <name evidence="2" type="ORF">P5673_026672</name>
</gene>
<evidence type="ECO:0000256" key="1">
    <source>
        <dbReference type="SAM" id="MobiDB-lite"/>
    </source>
</evidence>
<evidence type="ECO:0000313" key="3">
    <source>
        <dbReference type="Proteomes" id="UP001249851"/>
    </source>
</evidence>
<sequence>MEWTDEHDVLMLREMIVSDVFSFKKGSVGRGDACDTEKLNQIDSPQFRIKDKRGVRDRWVLLRRKFRSIIREEEAASGVVVEDLTEKEVLMEELIEREDTIKPDDNRPSVQQDKDKAADVRKKAMESMGETKKRKLLRGTTDEDQPTTSGRKRCAQPLVDFLRENAC</sequence>
<name>A0AAD9UW56_ACRCE</name>
<organism evidence="2 3">
    <name type="scientific">Acropora cervicornis</name>
    <name type="common">Staghorn coral</name>
    <dbReference type="NCBI Taxonomy" id="6130"/>
    <lineage>
        <taxon>Eukaryota</taxon>
        <taxon>Metazoa</taxon>
        <taxon>Cnidaria</taxon>
        <taxon>Anthozoa</taxon>
        <taxon>Hexacorallia</taxon>
        <taxon>Scleractinia</taxon>
        <taxon>Astrocoeniina</taxon>
        <taxon>Acroporidae</taxon>
        <taxon>Acropora</taxon>
    </lineage>
</organism>
<keyword evidence="3" id="KW-1185">Reference proteome</keyword>
<feature type="region of interest" description="Disordered" evidence="1">
    <location>
        <begin position="98"/>
        <end position="156"/>
    </location>
</feature>
<comment type="caution">
    <text evidence="2">The sequence shown here is derived from an EMBL/GenBank/DDBJ whole genome shotgun (WGS) entry which is preliminary data.</text>
</comment>
<reference evidence="2" key="1">
    <citation type="journal article" date="2023" name="G3 (Bethesda)">
        <title>Whole genome assembly and annotation of the endangered Caribbean coral Acropora cervicornis.</title>
        <authorList>
            <person name="Selwyn J.D."/>
            <person name="Vollmer S.V."/>
        </authorList>
    </citation>
    <scope>NUCLEOTIDE SEQUENCE</scope>
    <source>
        <strain evidence="2">K2</strain>
    </source>
</reference>